<dbReference type="Gene3D" id="1.20.1740.10">
    <property type="entry name" value="Amino acid/polyamine transporter I"/>
    <property type="match status" value="1"/>
</dbReference>
<dbReference type="EMBL" id="AE017194">
    <property type="protein sequence ID" value="AAS42656.1"/>
    <property type="molecule type" value="Genomic_DNA"/>
</dbReference>
<feature type="transmembrane region" description="Helical" evidence="8">
    <location>
        <begin position="145"/>
        <end position="163"/>
    </location>
</feature>
<feature type="transmembrane region" description="Helical" evidence="8">
    <location>
        <begin position="420"/>
        <end position="442"/>
    </location>
</feature>
<evidence type="ECO:0000313" key="11">
    <source>
        <dbReference type="Proteomes" id="UP000002527"/>
    </source>
</evidence>
<dbReference type="HOGENOM" id="CLU_007946_9_3_9"/>
<evidence type="ECO:0000259" key="9">
    <source>
        <dbReference type="Pfam" id="PF00324"/>
    </source>
</evidence>
<feature type="transmembrane region" description="Helical" evidence="8">
    <location>
        <begin position="259"/>
        <end position="281"/>
    </location>
</feature>
<evidence type="ECO:0000256" key="4">
    <source>
        <dbReference type="ARBA" id="ARBA00022692"/>
    </source>
</evidence>
<dbReference type="PIRSF" id="PIRSF006060">
    <property type="entry name" value="AA_transporter"/>
    <property type="match status" value="1"/>
</dbReference>
<feature type="transmembrane region" description="Helical" evidence="8">
    <location>
        <begin position="114"/>
        <end position="139"/>
    </location>
</feature>
<dbReference type="AlphaFoldDB" id="Q733A9"/>
<feature type="domain" description="Amino acid permease/ SLC12A" evidence="9">
    <location>
        <begin position="36"/>
        <end position="473"/>
    </location>
</feature>
<dbReference type="GO" id="GO:0005886">
    <property type="term" value="C:plasma membrane"/>
    <property type="evidence" value="ECO:0007669"/>
    <property type="project" value="UniProtKB-SubCell"/>
</dbReference>
<gene>
    <name evidence="10" type="primary">gabP</name>
    <name evidence="10" type="ordered locus">BCE_3751</name>
</gene>
<dbReference type="PANTHER" id="PTHR43495">
    <property type="entry name" value="GABA PERMEASE"/>
    <property type="match status" value="1"/>
</dbReference>
<feature type="transmembrane region" description="Helical" evidence="8">
    <location>
        <begin position="448"/>
        <end position="466"/>
    </location>
</feature>
<evidence type="ECO:0000256" key="7">
    <source>
        <dbReference type="ARBA" id="ARBA00023136"/>
    </source>
</evidence>
<dbReference type="Proteomes" id="UP000002527">
    <property type="component" value="Chromosome"/>
</dbReference>
<dbReference type="NCBIfam" id="TIGR01773">
    <property type="entry name" value="GABAperm"/>
    <property type="match status" value="1"/>
</dbReference>
<protein>
    <submittedName>
        <fullName evidence="10">GABA permease</fullName>
    </submittedName>
</protein>
<evidence type="ECO:0000256" key="1">
    <source>
        <dbReference type="ARBA" id="ARBA00004651"/>
    </source>
</evidence>
<keyword evidence="6 8" id="KW-1133">Transmembrane helix</keyword>
<reference evidence="10 11" key="1">
    <citation type="journal article" date="2004" name="Nucleic Acids Res.">
        <title>The genome sequence of Bacillus cereus ATCC 10987 reveals metabolic adaptations and a large plasmid related to Bacillus anthracis pXO1.</title>
        <authorList>
            <person name="Rasko D.A."/>
            <person name="Ravel J."/>
            <person name="Okstad O.A."/>
            <person name="Helgason E."/>
            <person name="Cer R.Z."/>
            <person name="Jiang L."/>
            <person name="Shores K.A."/>
            <person name="Fouts D.E."/>
            <person name="Tourasse N.J."/>
            <person name="Angiuoli S.V."/>
            <person name="Kolonay J."/>
            <person name="Nelson W.C."/>
            <person name="Kolsto A.-B."/>
            <person name="Fraser C.M."/>
            <person name="Read T.D."/>
        </authorList>
    </citation>
    <scope>NUCLEOTIDE SEQUENCE [LARGE SCALE GENOMIC DNA]</scope>
    <source>
        <strain evidence="11">ATCC 10987 / NRS 248</strain>
    </source>
</reference>
<feature type="transmembrane region" description="Helical" evidence="8">
    <location>
        <begin position="66"/>
        <end position="83"/>
    </location>
</feature>
<dbReference type="PROSITE" id="PS00218">
    <property type="entry name" value="AMINO_ACID_PERMEASE_1"/>
    <property type="match status" value="1"/>
</dbReference>
<feature type="transmembrane region" description="Helical" evidence="8">
    <location>
        <begin position="217"/>
        <end position="238"/>
    </location>
</feature>
<keyword evidence="5" id="KW-0029">Amino-acid transport</keyword>
<dbReference type="KEGG" id="bca:BCE_3751"/>
<feature type="transmembrane region" description="Helical" evidence="8">
    <location>
        <begin position="301"/>
        <end position="322"/>
    </location>
</feature>
<evidence type="ECO:0000313" key="10">
    <source>
        <dbReference type="EMBL" id="AAS42656.1"/>
    </source>
</evidence>
<proteinExistence type="predicted"/>
<name>Q733A9_BACC1</name>
<evidence type="ECO:0000256" key="6">
    <source>
        <dbReference type="ARBA" id="ARBA00022989"/>
    </source>
</evidence>
<dbReference type="Pfam" id="PF00324">
    <property type="entry name" value="AA_permease"/>
    <property type="match status" value="1"/>
</dbReference>
<dbReference type="GO" id="GO:0015185">
    <property type="term" value="F:gamma-aminobutyric acid transmembrane transporter activity"/>
    <property type="evidence" value="ECO:0007669"/>
    <property type="project" value="InterPro"/>
</dbReference>
<dbReference type="InterPro" id="IPR004841">
    <property type="entry name" value="AA-permease/SLC12A_dom"/>
</dbReference>
<keyword evidence="4 8" id="KW-0812">Transmembrane</keyword>
<evidence type="ECO:0000256" key="8">
    <source>
        <dbReference type="SAM" id="Phobius"/>
    </source>
</evidence>
<feature type="transmembrane region" description="Helical" evidence="8">
    <location>
        <begin position="175"/>
        <end position="197"/>
    </location>
</feature>
<feature type="transmembrane region" description="Helical" evidence="8">
    <location>
        <begin position="37"/>
        <end position="60"/>
    </location>
</feature>
<dbReference type="FunFam" id="1.20.1740.10:FF:000001">
    <property type="entry name" value="Amino acid permease"/>
    <property type="match status" value="1"/>
</dbReference>
<comment type="subcellular location">
    <subcellularLocation>
        <location evidence="1">Cell membrane</location>
        <topology evidence="1">Multi-pass membrane protein</topology>
    </subcellularLocation>
</comment>
<feature type="transmembrane region" description="Helical" evidence="8">
    <location>
        <begin position="350"/>
        <end position="371"/>
    </location>
</feature>
<dbReference type="InterPro" id="IPR004840">
    <property type="entry name" value="Amino_acid_permease_CS"/>
</dbReference>
<sequence>MGVLLPVNAGQISKLRLEGDVQELEKNLKKDLKIRHITMISIGGVIGAGLFVGSGAVVHSAGPGSIISYALAGLLVIFVMRMLGEMAAINPTSGSFATYAREAIGPWAGYTIGWLYWFFWVIVIAIEATAGAGIIQYWIPEIPLWLLSLILTILLTLTNVFSVKSFGEFEYWFSFIKVISIVLFLCLGLAVILGFVPGTEAPGTSNLVGQGGFMPNGISSVLLGITVVIFSFMGSEIVAVAAGESAEPVKAVKTATNSVIWRILVFFIGSIAVVVTLLPWNSANILKSPFVAVLEHIGVPAAAQIMNFIVLTAVLSCLNSGLYTNSRMLFSMAERGDAPKAFLKLNNSGVPVRAVLFGTFFAYIGVVFSYISPDKVFLFLVNASGGIALLVYLVIAVSHLKIRKKMGKVEQQNLKVKMWFFPYVTYVTIAAIIAVLVAMLAIESLRSQALLTMLVTVLIILSYFIFNRNKNSTVSNTTSKNEESVRF</sequence>
<feature type="transmembrane region" description="Helical" evidence="8">
    <location>
        <begin position="377"/>
        <end position="400"/>
    </location>
</feature>
<accession>Q733A9</accession>
<evidence type="ECO:0000256" key="3">
    <source>
        <dbReference type="ARBA" id="ARBA00022475"/>
    </source>
</evidence>
<keyword evidence="2" id="KW-0813">Transport</keyword>
<keyword evidence="3" id="KW-1003">Cell membrane</keyword>
<evidence type="ECO:0000256" key="5">
    <source>
        <dbReference type="ARBA" id="ARBA00022970"/>
    </source>
</evidence>
<organism evidence="10 11">
    <name type="scientific">Bacillus cereus (strain ATCC 10987 / NRS 248)</name>
    <dbReference type="NCBI Taxonomy" id="222523"/>
    <lineage>
        <taxon>Bacteria</taxon>
        <taxon>Bacillati</taxon>
        <taxon>Bacillota</taxon>
        <taxon>Bacilli</taxon>
        <taxon>Bacillales</taxon>
        <taxon>Bacillaceae</taxon>
        <taxon>Bacillus</taxon>
        <taxon>Bacillus cereus group</taxon>
    </lineage>
</organism>
<evidence type="ECO:0000256" key="2">
    <source>
        <dbReference type="ARBA" id="ARBA00022448"/>
    </source>
</evidence>
<keyword evidence="7 8" id="KW-0472">Membrane</keyword>
<dbReference type="InterPro" id="IPR011265">
    <property type="entry name" value="GABA_permease"/>
</dbReference>
<dbReference type="PANTHER" id="PTHR43495:SF5">
    <property type="entry name" value="GAMMA-AMINOBUTYRIC ACID PERMEASE"/>
    <property type="match status" value="1"/>
</dbReference>